<feature type="region of interest" description="Disordered" evidence="1">
    <location>
        <begin position="279"/>
        <end position="338"/>
    </location>
</feature>
<dbReference type="Proteomes" id="UP000800094">
    <property type="component" value="Unassembled WGS sequence"/>
</dbReference>
<dbReference type="GeneID" id="54580010"/>
<dbReference type="AlphaFoldDB" id="A0A6A6ILW4"/>
<sequence length="338" mass="35547">MGPYPALTTLFTPPSECTSHWTWRKVDESASDTTTLYHDYSDNPVTTLCYPNPGGGWANPLDIGTYSPAICPSGHTTAGLWWDDATTTAVCCQSGFTYTGEMKGCTSTYSTSTTVTIVDTAPASSGQSGDGSFTTYTSVVGPGEAVMFAVAVMYQPGDLYEFPSDAAPILFPTAASTPEPSGSSSLAAGATATGGAAPTSNTSSSENPSSSSLSTGAKVAIGVGSAFGAFVLLACIVFLFMMRKYKRRLDAQEQQWRNSMVVAERKDLGESYVAPAELSTEPRPVELDPEERTGLRRSSAYHPQVGIEFDRGADGAEQPVENALGMDEIHRKPVGGSS</sequence>
<feature type="transmembrane region" description="Helical" evidence="2">
    <location>
        <begin position="219"/>
        <end position="240"/>
    </location>
</feature>
<keyword evidence="2" id="KW-1133">Transmembrane helix</keyword>
<dbReference type="OrthoDB" id="4770059at2759"/>
<proteinExistence type="predicted"/>
<keyword evidence="2" id="KW-0472">Membrane</keyword>
<feature type="compositionally biased region" description="Basic and acidic residues" evidence="1">
    <location>
        <begin position="283"/>
        <end position="294"/>
    </location>
</feature>
<keyword evidence="4" id="KW-1185">Reference proteome</keyword>
<gene>
    <name evidence="3" type="ORF">BU26DRAFT_503152</name>
</gene>
<dbReference type="EMBL" id="ML987193">
    <property type="protein sequence ID" value="KAF2250473.1"/>
    <property type="molecule type" value="Genomic_DNA"/>
</dbReference>
<accession>A0A6A6ILW4</accession>
<dbReference type="RefSeq" id="XP_033685477.1">
    <property type="nucleotide sequence ID" value="XM_033826680.1"/>
</dbReference>
<protein>
    <submittedName>
        <fullName evidence="3">Uncharacterized protein</fullName>
    </submittedName>
</protein>
<name>A0A6A6ILW4_9PLEO</name>
<dbReference type="CDD" id="cd12087">
    <property type="entry name" value="TM_EGFR-like"/>
    <property type="match status" value="1"/>
</dbReference>
<feature type="compositionally biased region" description="Low complexity" evidence="1">
    <location>
        <begin position="181"/>
        <end position="214"/>
    </location>
</feature>
<evidence type="ECO:0000256" key="1">
    <source>
        <dbReference type="SAM" id="MobiDB-lite"/>
    </source>
</evidence>
<evidence type="ECO:0000256" key="2">
    <source>
        <dbReference type="SAM" id="Phobius"/>
    </source>
</evidence>
<evidence type="ECO:0000313" key="3">
    <source>
        <dbReference type="EMBL" id="KAF2250473.1"/>
    </source>
</evidence>
<evidence type="ECO:0000313" key="4">
    <source>
        <dbReference type="Proteomes" id="UP000800094"/>
    </source>
</evidence>
<organism evidence="3 4">
    <name type="scientific">Trematosphaeria pertusa</name>
    <dbReference type="NCBI Taxonomy" id="390896"/>
    <lineage>
        <taxon>Eukaryota</taxon>
        <taxon>Fungi</taxon>
        <taxon>Dikarya</taxon>
        <taxon>Ascomycota</taxon>
        <taxon>Pezizomycotina</taxon>
        <taxon>Dothideomycetes</taxon>
        <taxon>Pleosporomycetidae</taxon>
        <taxon>Pleosporales</taxon>
        <taxon>Massarineae</taxon>
        <taxon>Trematosphaeriaceae</taxon>
        <taxon>Trematosphaeria</taxon>
    </lineage>
</organism>
<reference evidence="3" key="1">
    <citation type="journal article" date="2020" name="Stud. Mycol.">
        <title>101 Dothideomycetes genomes: a test case for predicting lifestyles and emergence of pathogens.</title>
        <authorList>
            <person name="Haridas S."/>
            <person name="Albert R."/>
            <person name="Binder M."/>
            <person name="Bloem J."/>
            <person name="Labutti K."/>
            <person name="Salamov A."/>
            <person name="Andreopoulos B."/>
            <person name="Baker S."/>
            <person name="Barry K."/>
            <person name="Bills G."/>
            <person name="Bluhm B."/>
            <person name="Cannon C."/>
            <person name="Castanera R."/>
            <person name="Culley D."/>
            <person name="Daum C."/>
            <person name="Ezra D."/>
            <person name="Gonzalez J."/>
            <person name="Henrissat B."/>
            <person name="Kuo A."/>
            <person name="Liang C."/>
            <person name="Lipzen A."/>
            <person name="Lutzoni F."/>
            <person name="Magnuson J."/>
            <person name="Mondo S."/>
            <person name="Nolan M."/>
            <person name="Ohm R."/>
            <person name="Pangilinan J."/>
            <person name="Park H.-J."/>
            <person name="Ramirez L."/>
            <person name="Alfaro M."/>
            <person name="Sun H."/>
            <person name="Tritt A."/>
            <person name="Yoshinaga Y."/>
            <person name="Zwiers L.-H."/>
            <person name="Turgeon B."/>
            <person name="Goodwin S."/>
            <person name="Spatafora J."/>
            <person name="Crous P."/>
            <person name="Grigoriev I."/>
        </authorList>
    </citation>
    <scope>NUCLEOTIDE SEQUENCE</scope>
    <source>
        <strain evidence="3">CBS 122368</strain>
    </source>
</reference>
<keyword evidence="2" id="KW-0812">Transmembrane</keyword>
<feature type="region of interest" description="Disordered" evidence="1">
    <location>
        <begin position="180"/>
        <end position="214"/>
    </location>
</feature>